<proteinExistence type="predicted"/>
<dbReference type="RefSeq" id="WP_394850107.1">
    <property type="nucleotide sequence ID" value="NZ_CP089982.1"/>
</dbReference>
<evidence type="ECO:0000256" key="2">
    <source>
        <dbReference type="SAM" id="SignalP"/>
    </source>
</evidence>
<evidence type="ECO:0000313" key="4">
    <source>
        <dbReference type="Proteomes" id="UP001379533"/>
    </source>
</evidence>
<evidence type="ECO:0000313" key="3">
    <source>
        <dbReference type="EMBL" id="WXA99469.1"/>
    </source>
</evidence>
<keyword evidence="2" id="KW-0732">Signal</keyword>
<gene>
    <name evidence="3" type="ORF">LZC95_21945</name>
</gene>
<evidence type="ECO:0008006" key="5">
    <source>
        <dbReference type="Google" id="ProtNLM"/>
    </source>
</evidence>
<name>A0ABZ2KN47_9BACT</name>
<dbReference type="EMBL" id="CP089982">
    <property type="protein sequence ID" value="WXA99469.1"/>
    <property type="molecule type" value="Genomic_DNA"/>
</dbReference>
<reference evidence="3 4" key="1">
    <citation type="submission" date="2021-12" db="EMBL/GenBank/DDBJ databases">
        <title>Discovery of the Pendulisporaceae a myxobacterial family with distinct sporulation behavior and unique specialized metabolism.</title>
        <authorList>
            <person name="Garcia R."/>
            <person name="Popoff A."/>
            <person name="Bader C.D."/>
            <person name="Loehr J."/>
            <person name="Walesch S."/>
            <person name="Walt C."/>
            <person name="Boldt J."/>
            <person name="Bunk B."/>
            <person name="Haeckl F.J.F.P.J."/>
            <person name="Gunesch A.P."/>
            <person name="Birkelbach J."/>
            <person name="Nuebel U."/>
            <person name="Pietschmann T."/>
            <person name="Bach T."/>
            <person name="Mueller R."/>
        </authorList>
    </citation>
    <scope>NUCLEOTIDE SEQUENCE [LARGE SCALE GENOMIC DNA]</scope>
    <source>
        <strain evidence="3 4">MSr12523</strain>
    </source>
</reference>
<organism evidence="3 4">
    <name type="scientific">Pendulispora brunnea</name>
    <dbReference type="NCBI Taxonomy" id="2905690"/>
    <lineage>
        <taxon>Bacteria</taxon>
        <taxon>Pseudomonadati</taxon>
        <taxon>Myxococcota</taxon>
        <taxon>Myxococcia</taxon>
        <taxon>Myxococcales</taxon>
        <taxon>Sorangiineae</taxon>
        <taxon>Pendulisporaceae</taxon>
        <taxon>Pendulispora</taxon>
    </lineage>
</organism>
<sequence>MRYGSLFNRATIAGLASIAAWLAVTASCKSNSGDPAITEDEDAGGGGTGPQSYFDYPTFQTKIQPALDNAETTGCTASACHGADEGAGGFKLYKGPAAGSAEELANFTAMTDFSSPDKKVDLDTPNNSEVYKRANPATDKHGNGKSKKFSEESTGDLLQWIQAAKAAKDAQNQPPTQPGDGGIPQGNGCVDPSEFNLGTFQADILPILTGQKDYNVNDQVGNGNGCAGSTCHGQDKPGALTIKKNASAADNLRSFACYVNKQNPVQSQIVVCPLGKNNCKKSPHPGSTVFRNPGDLNYQRIMSFLYATKTATTPLDFAFFSRQVAPIFENTQVTGGRPCSDTTACHGVGEQTQAPPNGSHFPMITGAIDKARLGFSFNAASNFTSFLNARDSYLFLYPTNEIARNPAVDQGASKFAKGVAHTGGKLIDPSSFEAQQILTWAQGLRLVGNGFNLNWLVAGDYAGTNNINQETPAGPEKTTNPAIFDKMGSNTFQNGIWDGLFENRTFINFNERFPRAVAIDRAAFAVAYIVNLSGTDINARITVQSPNEIKVYVDQDEKAVKDAQQDSTQTSAILTAPRADKKSTRIMVKALQRQGGSNQFGFALNITDQNGNAIPVEDIVIKLSPDGGI</sequence>
<accession>A0ABZ2KN47</accession>
<dbReference type="Proteomes" id="UP001379533">
    <property type="component" value="Chromosome"/>
</dbReference>
<feature type="region of interest" description="Disordered" evidence="1">
    <location>
        <begin position="118"/>
        <end position="153"/>
    </location>
</feature>
<dbReference type="PROSITE" id="PS51257">
    <property type="entry name" value="PROKAR_LIPOPROTEIN"/>
    <property type="match status" value="1"/>
</dbReference>
<keyword evidence="4" id="KW-1185">Reference proteome</keyword>
<protein>
    <recommendedName>
        <fullName evidence="5">Cytochrome c domain-containing protein</fullName>
    </recommendedName>
</protein>
<feature type="region of interest" description="Disordered" evidence="1">
    <location>
        <begin position="165"/>
        <end position="188"/>
    </location>
</feature>
<feature type="signal peptide" evidence="2">
    <location>
        <begin position="1"/>
        <end position="26"/>
    </location>
</feature>
<evidence type="ECO:0000256" key="1">
    <source>
        <dbReference type="SAM" id="MobiDB-lite"/>
    </source>
</evidence>
<feature type="chain" id="PRO_5046960691" description="Cytochrome c domain-containing protein" evidence="2">
    <location>
        <begin position="27"/>
        <end position="629"/>
    </location>
</feature>